<keyword evidence="1" id="KW-0808">Transferase</keyword>
<dbReference type="eggNOG" id="COG4825">
    <property type="taxonomic scope" value="Bacteria"/>
</dbReference>
<feature type="domain" description="SteA-like C-terminal" evidence="7">
    <location>
        <begin position="318"/>
        <end position="369"/>
    </location>
</feature>
<evidence type="ECO:0000256" key="1">
    <source>
        <dbReference type="ARBA" id="ARBA00022679"/>
    </source>
</evidence>
<dbReference type="Gene3D" id="3.40.50.10240">
    <property type="entry name" value="Thiamin pyrophosphokinase, catalytic domain"/>
    <property type="match status" value="1"/>
</dbReference>
<name>B8D2J0_HALOH</name>
<keyword evidence="4" id="KW-0067">ATP-binding</keyword>
<dbReference type="Pfam" id="PF04263">
    <property type="entry name" value="TPK_catalytic"/>
    <property type="match status" value="1"/>
</dbReference>
<keyword evidence="2" id="KW-0547">Nucleotide-binding</keyword>
<feature type="transmembrane region" description="Helical" evidence="5">
    <location>
        <begin position="332"/>
        <end position="354"/>
    </location>
</feature>
<dbReference type="GO" id="GO:0005524">
    <property type="term" value="F:ATP binding"/>
    <property type="evidence" value="ECO:0007669"/>
    <property type="project" value="UniProtKB-KW"/>
</dbReference>
<dbReference type="Pfam" id="PF12555">
    <property type="entry name" value="SteA-like_C"/>
    <property type="match status" value="1"/>
</dbReference>
<sequence length="371" mass="41448">MIKGKVVIDKRTKDLVKRIKPDEIAVINHRDLDRVAGQSLVESKVKAIINTTRTISGRYPNRGPKILTEAGIPIIDNCQGDLFDKLKDGDEIIIEKGLIYKNNRLIGQGFPLKSKDIEDKMREAQTNIKYELNKFIENTLNYARQEKDLILNLSVPEIETTFDNRHALVVVRGADYKEDLQAVEAYIREMKPVIIAVDGGADACLERGFKPDIIIGDMDSVSDRALNSGSELIVHAYPDGRAPGLDRINKMGLDATLFPAPGTSEDIALLLAYEKKADLIAAVGTHSNLIDFLEKGRPGMSSTLLVRLKIGDKLVDARGVSRLYHSRLYYHYWLQVGLAILIPLISVTFLSPILSQLIQLMALKLRLIFSF</sequence>
<dbReference type="OrthoDB" id="9804377at2"/>
<keyword evidence="5" id="KW-1133">Transmembrane helix</keyword>
<dbReference type="GO" id="GO:0016301">
    <property type="term" value="F:kinase activity"/>
    <property type="evidence" value="ECO:0007669"/>
    <property type="project" value="UniProtKB-KW"/>
</dbReference>
<dbReference type="KEGG" id="hor:Hore_06600"/>
<dbReference type="InterPro" id="IPR007371">
    <property type="entry name" value="TPK_catalytic"/>
</dbReference>
<dbReference type="GO" id="GO:0004788">
    <property type="term" value="F:thiamine diphosphokinase activity"/>
    <property type="evidence" value="ECO:0007669"/>
    <property type="project" value="InterPro"/>
</dbReference>
<evidence type="ECO:0000259" key="6">
    <source>
        <dbReference type="Pfam" id="PF04263"/>
    </source>
</evidence>
<gene>
    <name evidence="8" type="ordered locus">Hore_06600</name>
</gene>
<evidence type="ECO:0000313" key="8">
    <source>
        <dbReference type="EMBL" id="ACL69417.1"/>
    </source>
</evidence>
<dbReference type="InterPro" id="IPR047795">
    <property type="entry name" value="Put_SteA-like"/>
</dbReference>
<keyword evidence="9" id="KW-1185">Reference proteome</keyword>
<evidence type="ECO:0000256" key="5">
    <source>
        <dbReference type="SAM" id="Phobius"/>
    </source>
</evidence>
<dbReference type="Proteomes" id="UP000000719">
    <property type="component" value="Chromosome"/>
</dbReference>
<dbReference type="HOGENOM" id="CLU_046690_0_0_9"/>
<dbReference type="RefSeq" id="WP_012635605.1">
    <property type="nucleotide sequence ID" value="NC_011899.1"/>
</dbReference>
<dbReference type="NCBIfam" id="NF040608">
    <property type="entry name" value="division_SteA"/>
    <property type="match status" value="1"/>
</dbReference>
<keyword evidence="3 8" id="KW-0418">Kinase</keyword>
<protein>
    <submittedName>
        <fullName evidence="8">Thiamin pyrophosphokinase catalytic region</fullName>
    </submittedName>
</protein>
<evidence type="ECO:0000256" key="4">
    <source>
        <dbReference type="ARBA" id="ARBA00022840"/>
    </source>
</evidence>
<dbReference type="STRING" id="373903.Hore_06600"/>
<evidence type="ECO:0000256" key="2">
    <source>
        <dbReference type="ARBA" id="ARBA00022741"/>
    </source>
</evidence>
<accession>B8D2J0</accession>
<keyword evidence="5" id="KW-0812">Transmembrane</keyword>
<feature type="domain" description="Thiamin pyrophosphokinase catalytic" evidence="6">
    <location>
        <begin position="191"/>
        <end position="227"/>
    </location>
</feature>
<dbReference type="AlphaFoldDB" id="B8D2J0"/>
<reference evidence="8 9" key="1">
    <citation type="journal article" date="2009" name="PLoS ONE">
        <title>Genome analysis of the anaerobic thermohalophilic bacterium Halothermothrix orenii.</title>
        <authorList>
            <person name="Mavromatis K."/>
            <person name="Ivanova N."/>
            <person name="Anderson I."/>
            <person name="Lykidis A."/>
            <person name="Hooper S.D."/>
            <person name="Sun H."/>
            <person name="Kunin V."/>
            <person name="Lapidus A."/>
            <person name="Hugenholtz P."/>
            <person name="Patel B."/>
            <person name="Kyrpides N.C."/>
        </authorList>
    </citation>
    <scope>NUCLEOTIDE SEQUENCE [LARGE SCALE GENOMIC DNA]</scope>
    <source>
        <strain evidence="9">H 168 / OCM 544 / DSM 9562</strain>
    </source>
</reference>
<keyword evidence="5" id="KW-0472">Membrane</keyword>
<dbReference type="InterPro" id="IPR036759">
    <property type="entry name" value="TPK_catalytic_sf"/>
</dbReference>
<evidence type="ECO:0000313" key="9">
    <source>
        <dbReference type="Proteomes" id="UP000000719"/>
    </source>
</evidence>
<dbReference type="EMBL" id="CP001098">
    <property type="protein sequence ID" value="ACL69417.1"/>
    <property type="molecule type" value="Genomic_DNA"/>
</dbReference>
<dbReference type="InterPro" id="IPR022215">
    <property type="entry name" value="SteA-like_C"/>
</dbReference>
<dbReference type="SUPFAM" id="SSF63999">
    <property type="entry name" value="Thiamin pyrophosphokinase, catalytic domain"/>
    <property type="match status" value="1"/>
</dbReference>
<dbReference type="GO" id="GO:0009229">
    <property type="term" value="P:thiamine diphosphate biosynthetic process"/>
    <property type="evidence" value="ECO:0007669"/>
    <property type="project" value="InterPro"/>
</dbReference>
<evidence type="ECO:0000259" key="7">
    <source>
        <dbReference type="Pfam" id="PF12555"/>
    </source>
</evidence>
<evidence type="ECO:0000256" key="3">
    <source>
        <dbReference type="ARBA" id="ARBA00022777"/>
    </source>
</evidence>
<proteinExistence type="predicted"/>
<organism evidence="8 9">
    <name type="scientific">Halothermothrix orenii (strain H 168 / OCM 544 / DSM 9562)</name>
    <dbReference type="NCBI Taxonomy" id="373903"/>
    <lineage>
        <taxon>Bacteria</taxon>
        <taxon>Bacillati</taxon>
        <taxon>Bacillota</taxon>
        <taxon>Clostridia</taxon>
        <taxon>Halanaerobiales</taxon>
        <taxon>Halothermotrichaceae</taxon>
        <taxon>Halothermothrix</taxon>
    </lineage>
</organism>